<organism evidence="4 5">
    <name type="scientific">Mesorhabditis spiculigera</name>
    <dbReference type="NCBI Taxonomy" id="96644"/>
    <lineage>
        <taxon>Eukaryota</taxon>
        <taxon>Metazoa</taxon>
        <taxon>Ecdysozoa</taxon>
        <taxon>Nematoda</taxon>
        <taxon>Chromadorea</taxon>
        <taxon>Rhabditida</taxon>
        <taxon>Rhabditina</taxon>
        <taxon>Rhabditomorpha</taxon>
        <taxon>Rhabditoidea</taxon>
        <taxon>Rhabditidae</taxon>
        <taxon>Mesorhabditinae</taxon>
        <taxon>Mesorhabditis</taxon>
    </lineage>
</organism>
<comment type="caution">
    <text evidence="4">The sequence shown here is derived from an EMBL/GenBank/DDBJ whole genome shotgun (WGS) entry which is preliminary data.</text>
</comment>
<feature type="non-terminal residue" evidence="4">
    <location>
        <position position="1"/>
    </location>
</feature>
<keyword evidence="2" id="KW-0732">Signal</keyword>
<dbReference type="InterPro" id="IPR051428">
    <property type="entry name" value="Sphingo_Act-Surfact_Prot"/>
</dbReference>
<dbReference type="Proteomes" id="UP001177023">
    <property type="component" value="Unassembled WGS sequence"/>
</dbReference>
<sequence>MLKYLLLVAFAAVVVIAQRGHDPCHDCDFVIRQAEHHFHNNITDKTALKQELLVECQWLGRREGQQAAAHCTDVVNKQIDKIFADLQAAKMKFVLALAAVVVVALAQRPTPGPCQICDYLIAQAVHHFHNNINDKGALLTQLTQECNELGRYEGQDAVTQCKAMVAAQIDTIYADLTAGKDPWQTCFDLHECFGTEPTHGTRPSQGPEAVARGARYF</sequence>
<gene>
    <name evidence="4" type="ORF">MSPICULIGERA_LOCUS3312</name>
</gene>
<protein>
    <recommendedName>
        <fullName evidence="3">Saposin B-type domain-containing protein</fullName>
    </recommendedName>
</protein>
<dbReference type="AlphaFoldDB" id="A0AA36C9I4"/>
<dbReference type="PROSITE" id="PS50015">
    <property type="entry name" value="SAP_B"/>
    <property type="match status" value="1"/>
</dbReference>
<keyword evidence="5" id="KW-1185">Reference proteome</keyword>
<feature type="domain" description="Saposin B-type" evidence="3">
    <location>
        <begin position="110"/>
        <end position="196"/>
    </location>
</feature>
<dbReference type="Gene3D" id="1.10.225.10">
    <property type="entry name" value="Saposin-like"/>
    <property type="match status" value="2"/>
</dbReference>
<dbReference type="InterPro" id="IPR011001">
    <property type="entry name" value="Saposin-like"/>
</dbReference>
<dbReference type="InterPro" id="IPR008139">
    <property type="entry name" value="SaposinB_dom"/>
</dbReference>
<evidence type="ECO:0000313" key="5">
    <source>
        <dbReference type="Proteomes" id="UP001177023"/>
    </source>
</evidence>
<dbReference type="PANTHER" id="PTHR11480">
    <property type="entry name" value="SAPOSIN-RELATED"/>
    <property type="match status" value="1"/>
</dbReference>
<reference evidence="4" key="1">
    <citation type="submission" date="2023-06" db="EMBL/GenBank/DDBJ databases">
        <authorList>
            <person name="Delattre M."/>
        </authorList>
    </citation>
    <scope>NUCLEOTIDE SEQUENCE</scope>
    <source>
        <strain evidence="4">AF72</strain>
    </source>
</reference>
<feature type="chain" id="PRO_5041235080" description="Saposin B-type domain-containing protein" evidence="2">
    <location>
        <begin position="18"/>
        <end position="217"/>
    </location>
</feature>
<keyword evidence="1" id="KW-1015">Disulfide bond</keyword>
<accession>A0AA36C9I4</accession>
<feature type="signal peptide" evidence="2">
    <location>
        <begin position="1"/>
        <end position="17"/>
    </location>
</feature>
<proteinExistence type="predicted"/>
<evidence type="ECO:0000313" key="4">
    <source>
        <dbReference type="EMBL" id="CAJ0564639.1"/>
    </source>
</evidence>
<dbReference type="SUPFAM" id="SSF47862">
    <property type="entry name" value="Saposin"/>
    <property type="match status" value="2"/>
</dbReference>
<evidence type="ECO:0000259" key="3">
    <source>
        <dbReference type="PROSITE" id="PS50015"/>
    </source>
</evidence>
<evidence type="ECO:0000256" key="2">
    <source>
        <dbReference type="SAM" id="SignalP"/>
    </source>
</evidence>
<dbReference type="EMBL" id="CATQJA010000898">
    <property type="protein sequence ID" value="CAJ0564639.1"/>
    <property type="molecule type" value="Genomic_DNA"/>
</dbReference>
<evidence type="ECO:0000256" key="1">
    <source>
        <dbReference type="ARBA" id="ARBA00023157"/>
    </source>
</evidence>
<name>A0AA36C9I4_9BILA</name>